<name>A0A2S9XUH2_9BACT</name>
<evidence type="ECO:0000313" key="4">
    <source>
        <dbReference type="Proteomes" id="UP000238823"/>
    </source>
</evidence>
<dbReference type="Gene3D" id="2.60.200.20">
    <property type="match status" value="1"/>
</dbReference>
<dbReference type="InterPro" id="IPR008984">
    <property type="entry name" value="SMAD_FHA_dom_sf"/>
</dbReference>
<dbReference type="Pfam" id="PF00498">
    <property type="entry name" value="FHA"/>
    <property type="match status" value="1"/>
</dbReference>
<dbReference type="SUPFAM" id="SSF55073">
    <property type="entry name" value="Nucleotide cyclase"/>
    <property type="match status" value="1"/>
</dbReference>
<dbReference type="GO" id="GO:0004016">
    <property type="term" value="F:adenylate cyclase activity"/>
    <property type="evidence" value="ECO:0007669"/>
    <property type="project" value="UniProtKB-EC"/>
</dbReference>
<keyword evidence="3" id="KW-0456">Lyase</keyword>
<dbReference type="SUPFAM" id="SSF55781">
    <property type="entry name" value="GAF domain-like"/>
    <property type="match status" value="1"/>
</dbReference>
<dbReference type="InterPro" id="IPR000253">
    <property type="entry name" value="FHA_dom"/>
</dbReference>
<dbReference type="SUPFAM" id="SSF49879">
    <property type="entry name" value="SMAD/FHA domain"/>
    <property type="match status" value="1"/>
</dbReference>
<dbReference type="InterPro" id="IPR001054">
    <property type="entry name" value="A/G_cyclase"/>
</dbReference>
<evidence type="ECO:0000259" key="1">
    <source>
        <dbReference type="PROSITE" id="PS50006"/>
    </source>
</evidence>
<dbReference type="PROSITE" id="PS50006">
    <property type="entry name" value="FHA_DOMAIN"/>
    <property type="match status" value="1"/>
</dbReference>
<dbReference type="SMART" id="SM00240">
    <property type="entry name" value="FHA"/>
    <property type="match status" value="1"/>
</dbReference>
<dbReference type="PANTHER" id="PTHR43081">
    <property type="entry name" value="ADENYLATE CYCLASE, TERMINAL-DIFFERENTIATION SPECIFIC-RELATED"/>
    <property type="match status" value="1"/>
</dbReference>
<feature type="domain" description="FHA" evidence="1">
    <location>
        <begin position="46"/>
        <end position="96"/>
    </location>
</feature>
<organism evidence="3 4">
    <name type="scientific">Enhygromyxa salina</name>
    <dbReference type="NCBI Taxonomy" id="215803"/>
    <lineage>
        <taxon>Bacteria</taxon>
        <taxon>Pseudomonadati</taxon>
        <taxon>Myxococcota</taxon>
        <taxon>Polyangia</taxon>
        <taxon>Nannocystales</taxon>
        <taxon>Nannocystaceae</taxon>
        <taxon>Enhygromyxa</taxon>
    </lineage>
</organism>
<dbReference type="Pfam" id="PF00211">
    <property type="entry name" value="Guanylate_cyc"/>
    <property type="match status" value="1"/>
</dbReference>
<dbReference type="SMART" id="SM00044">
    <property type="entry name" value="CYCc"/>
    <property type="match status" value="1"/>
</dbReference>
<dbReference type="Pfam" id="PF01590">
    <property type="entry name" value="GAF"/>
    <property type="match status" value="1"/>
</dbReference>
<dbReference type="GO" id="GO:0035556">
    <property type="term" value="P:intracellular signal transduction"/>
    <property type="evidence" value="ECO:0007669"/>
    <property type="project" value="InterPro"/>
</dbReference>
<dbReference type="InterPro" id="IPR029016">
    <property type="entry name" value="GAF-like_dom_sf"/>
</dbReference>
<evidence type="ECO:0000259" key="2">
    <source>
        <dbReference type="PROSITE" id="PS50125"/>
    </source>
</evidence>
<dbReference type="CDD" id="cd00060">
    <property type="entry name" value="FHA"/>
    <property type="match status" value="1"/>
</dbReference>
<dbReference type="Gene3D" id="3.30.450.40">
    <property type="match status" value="1"/>
</dbReference>
<sequence>MTPLRPRLIYQAPVTYALCARPSEAMSGKLILLGEKTVEYPLTAFNTLGRHPDNSIQVLDRIVSKEHARITLAPNGRWVMRDAGSLNGTLVNGERIGEAVLNDGDRIQLGNTNFAFAEDNPQAQQAEQQAHRGRVTMMPGQVQSEVRNRIDASKRFVPVAEITDMEVLKADYEKLRVAHELSQKLAVGTDLDMLLQQIVDETFQIIRADRAVILLYDPDTDMLTPAYVRQKRADEEIKLSNTILDEVKRNKAAVLSSDAMVDERFKAAKSIIMQGIRSTMAVPLLVADQLVGAFHVDSMLASGAFTDKDLLLFSGIATQAAIAIQNFRLAKKIEHEAATRAEFQRLLSPNLVDQIVSGALTLDQAGANREVTMLFADIRGFTSMSERHTPEEMVETLNNYFEFMVDVLFKHGGTLDKYVGDEIIGLFGAPVELPDAPVRAVRCALDMLKALEEFNLTRASEGKETIRIGIGINSGRVIAGAIGSSRTLQYTVIGDAVNIAARLCSVAKSAEIIISPSTMSQCQAYVIGEQREPVTVKGKAEPIQIWNITGLQEQDLEVPSVARRNPTAPFRTTQEP</sequence>
<dbReference type="PROSITE" id="PS50125">
    <property type="entry name" value="GUANYLATE_CYCLASE_2"/>
    <property type="match status" value="1"/>
</dbReference>
<dbReference type="EMBL" id="PVNL01000135">
    <property type="protein sequence ID" value="PRP96493.1"/>
    <property type="molecule type" value="Genomic_DNA"/>
</dbReference>
<dbReference type="PANTHER" id="PTHR43081:SF1">
    <property type="entry name" value="ADENYLATE CYCLASE, TERMINAL-DIFFERENTIATION SPECIFIC"/>
    <property type="match status" value="1"/>
</dbReference>
<dbReference type="GO" id="GO:0006171">
    <property type="term" value="P:cAMP biosynthetic process"/>
    <property type="evidence" value="ECO:0007669"/>
    <property type="project" value="TreeGrafter"/>
</dbReference>
<feature type="domain" description="Guanylate cyclase" evidence="2">
    <location>
        <begin position="372"/>
        <end position="504"/>
    </location>
</feature>
<dbReference type="InterPro" id="IPR029787">
    <property type="entry name" value="Nucleotide_cyclase"/>
</dbReference>
<dbReference type="AlphaFoldDB" id="A0A2S9XUH2"/>
<dbReference type="Proteomes" id="UP000238823">
    <property type="component" value="Unassembled WGS sequence"/>
</dbReference>
<protein>
    <submittedName>
        <fullName evidence="3">Adenylate cyclase 1</fullName>
        <ecNumber evidence="3">4.6.1.1</ecNumber>
    </submittedName>
</protein>
<proteinExistence type="predicted"/>
<dbReference type="EC" id="4.6.1.1" evidence="3"/>
<dbReference type="CDD" id="cd07302">
    <property type="entry name" value="CHD"/>
    <property type="match status" value="1"/>
</dbReference>
<accession>A0A2S9XUH2</accession>
<dbReference type="Gene3D" id="3.30.70.1230">
    <property type="entry name" value="Nucleotide cyclase"/>
    <property type="match status" value="1"/>
</dbReference>
<dbReference type="InterPro" id="IPR050697">
    <property type="entry name" value="Adenylyl/Guanylyl_Cyclase_3/4"/>
</dbReference>
<dbReference type="InterPro" id="IPR003018">
    <property type="entry name" value="GAF"/>
</dbReference>
<reference evidence="3 4" key="1">
    <citation type="submission" date="2018-03" db="EMBL/GenBank/DDBJ databases">
        <title>Draft Genome Sequences of the Obligatory Marine Myxobacteria Enhygromyxa salina SWB007.</title>
        <authorList>
            <person name="Poehlein A."/>
            <person name="Moghaddam J.A."/>
            <person name="Harms H."/>
            <person name="Alanjari M."/>
            <person name="Koenig G.M."/>
            <person name="Daniel R."/>
            <person name="Schaeberle T.F."/>
        </authorList>
    </citation>
    <scope>NUCLEOTIDE SEQUENCE [LARGE SCALE GENOMIC DNA]</scope>
    <source>
        <strain evidence="3 4">SWB007</strain>
    </source>
</reference>
<evidence type="ECO:0000313" key="3">
    <source>
        <dbReference type="EMBL" id="PRP96493.1"/>
    </source>
</evidence>
<dbReference type="SMART" id="SM00065">
    <property type="entry name" value="GAF"/>
    <property type="match status" value="1"/>
</dbReference>
<gene>
    <name evidence="3" type="primary">cyaA_2</name>
    <name evidence="3" type="ORF">ENSA7_73090</name>
</gene>
<comment type="caution">
    <text evidence="3">The sequence shown here is derived from an EMBL/GenBank/DDBJ whole genome shotgun (WGS) entry which is preliminary data.</text>
</comment>